<name>A0A9D3X3S9_9SAUR</name>
<proteinExistence type="predicted"/>
<dbReference type="Proteomes" id="UP000827986">
    <property type="component" value="Unassembled WGS sequence"/>
</dbReference>
<gene>
    <name evidence="2" type="ORF">KIL84_017138</name>
</gene>
<keyword evidence="3" id="KW-1185">Reference proteome</keyword>
<accession>A0A9D3X3S9</accession>
<evidence type="ECO:0000313" key="3">
    <source>
        <dbReference type="Proteomes" id="UP000827986"/>
    </source>
</evidence>
<evidence type="ECO:0000256" key="1">
    <source>
        <dbReference type="SAM" id="MobiDB-lite"/>
    </source>
</evidence>
<dbReference type="AlphaFoldDB" id="A0A9D3X3S9"/>
<reference evidence="2" key="1">
    <citation type="submission" date="2021-09" db="EMBL/GenBank/DDBJ databases">
        <title>The genome of Mauremys mutica provides insights into the evolution of semi-aquatic lifestyle.</title>
        <authorList>
            <person name="Gong S."/>
            <person name="Gao Y."/>
        </authorList>
    </citation>
    <scope>NUCLEOTIDE SEQUENCE</scope>
    <source>
        <strain evidence="2">MM-2020</strain>
        <tissue evidence="2">Muscle</tissue>
    </source>
</reference>
<protein>
    <submittedName>
        <fullName evidence="2">Uncharacterized protein</fullName>
    </submittedName>
</protein>
<feature type="region of interest" description="Disordered" evidence="1">
    <location>
        <begin position="26"/>
        <end position="58"/>
    </location>
</feature>
<feature type="compositionally biased region" description="Polar residues" evidence="1">
    <location>
        <begin position="37"/>
        <end position="49"/>
    </location>
</feature>
<sequence>MHFQCGRGRKERTNVILLLVAASREAGGGGKALPLATASSGWDQGSQENRGAHSLPVENQAKENLSLLSMQGRRRWKRAEEMLFPVPYKVTATPPSPRLDTPDLS</sequence>
<dbReference type="EMBL" id="JAHDVG010000482">
    <property type="protein sequence ID" value="KAH1173299.1"/>
    <property type="molecule type" value="Genomic_DNA"/>
</dbReference>
<comment type="caution">
    <text evidence="2">The sequence shown here is derived from an EMBL/GenBank/DDBJ whole genome shotgun (WGS) entry which is preliminary data.</text>
</comment>
<organism evidence="2 3">
    <name type="scientific">Mauremys mutica</name>
    <name type="common">yellowpond turtle</name>
    <dbReference type="NCBI Taxonomy" id="74926"/>
    <lineage>
        <taxon>Eukaryota</taxon>
        <taxon>Metazoa</taxon>
        <taxon>Chordata</taxon>
        <taxon>Craniata</taxon>
        <taxon>Vertebrata</taxon>
        <taxon>Euteleostomi</taxon>
        <taxon>Archelosauria</taxon>
        <taxon>Testudinata</taxon>
        <taxon>Testudines</taxon>
        <taxon>Cryptodira</taxon>
        <taxon>Durocryptodira</taxon>
        <taxon>Testudinoidea</taxon>
        <taxon>Geoemydidae</taxon>
        <taxon>Geoemydinae</taxon>
        <taxon>Mauremys</taxon>
    </lineage>
</organism>
<evidence type="ECO:0000313" key="2">
    <source>
        <dbReference type="EMBL" id="KAH1173299.1"/>
    </source>
</evidence>